<evidence type="ECO:0000256" key="9">
    <source>
        <dbReference type="ARBA" id="ARBA00023286"/>
    </source>
</evidence>
<keyword evidence="3 11" id="KW-0812">Transmembrane</keyword>
<keyword evidence="2" id="KW-0813">Transport</keyword>
<name>A0A833VEW0_9POAL</name>
<comment type="subcellular location">
    <subcellularLocation>
        <location evidence="1">Membrane</location>
        <topology evidence="1">Multi-pass membrane protein</topology>
    </subcellularLocation>
</comment>
<keyword evidence="10" id="KW-0407">Ion channel</keyword>
<dbReference type="Pfam" id="PF01094">
    <property type="entry name" value="ANF_receptor"/>
    <property type="match status" value="1"/>
</dbReference>
<evidence type="ECO:0000256" key="8">
    <source>
        <dbReference type="ARBA" id="ARBA00023180"/>
    </source>
</evidence>
<feature type="domain" description="Ionotropic glutamate receptor C-terminal" evidence="13">
    <location>
        <begin position="429"/>
        <end position="764"/>
    </location>
</feature>
<comment type="caution">
    <text evidence="14">The sequence shown here is derived from an EMBL/GenBank/DDBJ whole genome shotgun (WGS) entry which is preliminary data.</text>
</comment>
<evidence type="ECO:0000313" key="15">
    <source>
        <dbReference type="Proteomes" id="UP000623129"/>
    </source>
</evidence>
<dbReference type="InterPro" id="IPR028082">
    <property type="entry name" value="Peripla_BP_I"/>
</dbReference>
<evidence type="ECO:0000313" key="14">
    <source>
        <dbReference type="EMBL" id="KAF3322034.1"/>
    </source>
</evidence>
<evidence type="ECO:0000256" key="2">
    <source>
        <dbReference type="ARBA" id="ARBA00022448"/>
    </source>
</evidence>
<reference evidence="14" key="1">
    <citation type="submission" date="2020-01" db="EMBL/GenBank/DDBJ databases">
        <title>Genome sequence of Kobresia littledalei, the first chromosome-level genome in the family Cyperaceae.</title>
        <authorList>
            <person name="Qu G."/>
        </authorList>
    </citation>
    <scope>NUCLEOTIDE SEQUENCE</scope>
    <source>
        <strain evidence="14">C.B.Clarke</strain>
        <tissue evidence="14">Leaf</tissue>
    </source>
</reference>
<dbReference type="SUPFAM" id="SSF53822">
    <property type="entry name" value="Periplasmic binding protein-like I"/>
    <property type="match status" value="1"/>
</dbReference>
<evidence type="ECO:0000256" key="1">
    <source>
        <dbReference type="ARBA" id="ARBA00004141"/>
    </source>
</evidence>
<dbReference type="Gene3D" id="3.40.190.10">
    <property type="entry name" value="Periplasmic binding protein-like II"/>
    <property type="match status" value="1"/>
</dbReference>
<dbReference type="Proteomes" id="UP000623129">
    <property type="component" value="Unassembled WGS sequence"/>
</dbReference>
<dbReference type="PANTHER" id="PTHR18966">
    <property type="entry name" value="IONOTROPIC GLUTAMATE RECEPTOR"/>
    <property type="match status" value="1"/>
</dbReference>
<evidence type="ECO:0000259" key="13">
    <source>
        <dbReference type="SMART" id="SM00079"/>
    </source>
</evidence>
<evidence type="ECO:0000256" key="10">
    <source>
        <dbReference type="ARBA" id="ARBA00023303"/>
    </source>
</evidence>
<keyword evidence="7 14" id="KW-0675">Receptor</keyword>
<feature type="chain" id="PRO_5032749055" evidence="12">
    <location>
        <begin position="24"/>
        <end position="851"/>
    </location>
</feature>
<feature type="transmembrane region" description="Helical" evidence="11">
    <location>
        <begin position="552"/>
        <end position="571"/>
    </location>
</feature>
<keyword evidence="8" id="KW-0325">Glycoprotein</keyword>
<sequence length="851" mass="95148">MGPPFLLLPLLLVALVVRSTVLALSIGVVLDTNSRIGREQKIAIEVAARRFNTSSQPVLLAISELKSTDTLQATYDAQFLIQQGAEVIVSTATWPQLLAISGISKGTNIPTVSLTPSTVFTMPLLIQMSYSDNALVKCLARFVASYNWRRVNIVYEDNDYGTVSGTSLLLALELQKVGIQLDYSAVFPPMNSISDLKSTVQAELNRMRGHLSTVYIVLRSSENLMITLFQEATALGMMEQGSSWICGPDVATLLDSTLNSSFILNHMQGVIAVDLYVKQSTSEYVTFYSDFHKAFKDDYEKIGETVFSPGVHAVRAYDAVQVITLAENKAKVNNKSLVDNLLLINFTGLSGNVWPIIGNVEEAGGYSVFRVINVVGKSYKEIGLWLDRFGFYNDESQMNSQRSTLLQQLNVVFWPGGTRKSPGGLKKLKIGVPENPTWDGFITVEYDNRTGNLKSVSGFCIDVFKAAVNRLNPLIQFDFVPFKITTNFTYDDLVNQVYLKNIHIAVGDITTTSFRSEKVSFTHPFVSSGLAMIIPMKRDNVGMMLTKPFTPLLWVTIFTLLFYIFCAVWYLERNHEKAHEDFHGPWYRQLGATFWIMGNTIFQSYGDKVGNFCTKTVIISWLLVVLIMSSCFTANLSSILVTEKLKPVVDKSIAGCNGASFVVSYLEKVLNFKPENIVQIRHQGDYPVAFQKRTITSAYIESPYVRVFLSKHNDYAVYGEIQMLGGFAFALQKGDPMTGDLSKEILTLAEDGIIKQLESKWFNVSLSNFGTTTNSVERQSLGLDVFWSLLVFSFGAPLIILTIFVIQNRAIVSKKKQKQKKVAPSLEEEEIVQVYICRIEEEHVRLDVHNI</sequence>
<evidence type="ECO:0000256" key="7">
    <source>
        <dbReference type="ARBA" id="ARBA00023170"/>
    </source>
</evidence>
<dbReference type="Pfam" id="PF00497">
    <property type="entry name" value="SBP_bac_3"/>
    <property type="match status" value="1"/>
</dbReference>
<evidence type="ECO:0000256" key="6">
    <source>
        <dbReference type="ARBA" id="ARBA00023136"/>
    </source>
</evidence>
<evidence type="ECO:0000256" key="3">
    <source>
        <dbReference type="ARBA" id="ARBA00022692"/>
    </source>
</evidence>
<keyword evidence="5" id="KW-0406">Ion transport</keyword>
<feature type="transmembrane region" description="Helical" evidence="11">
    <location>
        <begin position="785"/>
        <end position="806"/>
    </location>
</feature>
<dbReference type="InterPro" id="IPR015683">
    <property type="entry name" value="Ionotropic_Glu_rcpt"/>
</dbReference>
<proteinExistence type="predicted"/>
<dbReference type="OrthoDB" id="784038at2759"/>
<keyword evidence="9" id="KW-1071">Ligand-gated ion channel</keyword>
<dbReference type="GO" id="GO:0016020">
    <property type="term" value="C:membrane"/>
    <property type="evidence" value="ECO:0007669"/>
    <property type="project" value="UniProtKB-SubCell"/>
</dbReference>
<dbReference type="Pfam" id="PF00060">
    <property type="entry name" value="Lig_chan"/>
    <property type="match status" value="1"/>
</dbReference>
<evidence type="ECO:0000256" key="4">
    <source>
        <dbReference type="ARBA" id="ARBA00022989"/>
    </source>
</evidence>
<gene>
    <name evidence="14" type="ORF">FCM35_KLT13175</name>
</gene>
<evidence type="ECO:0000256" key="12">
    <source>
        <dbReference type="SAM" id="SignalP"/>
    </source>
</evidence>
<accession>A0A833VEW0</accession>
<organism evidence="14 15">
    <name type="scientific">Carex littledalei</name>
    <dbReference type="NCBI Taxonomy" id="544730"/>
    <lineage>
        <taxon>Eukaryota</taxon>
        <taxon>Viridiplantae</taxon>
        <taxon>Streptophyta</taxon>
        <taxon>Embryophyta</taxon>
        <taxon>Tracheophyta</taxon>
        <taxon>Spermatophyta</taxon>
        <taxon>Magnoliopsida</taxon>
        <taxon>Liliopsida</taxon>
        <taxon>Poales</taxon>
        <taxon>Cyperaceae</taxon>
        <taxon>Cyperoideae</taxon>
        <taxon>Cariceae</taxon>
        <taxon>Carex</taxon>
        <taxon>Carex subgen. Euthyceras</taxon>
    </lineage>
</organism>
<dbReference type="SMART" id="SM00079">
    <property type="entry name" value="PBPe"/>
    <property type="match status" value="1"/>
</dbReference>
<dbReference type="Gene3D" id="3.40.50.2300">
    <property type="match status" value="1"/>
</dbReference>
<dbReference type="InterPro" id="IPR001638">
    <property type="entry name" value="Solute-binding_3/MltF_N"/>
</dbReference>
<dbReference type="Gene3D" id="1.10.287.70">
    <property type="match status" value="1"/>
</dbReference>
<dbReference type="InterPro" id="IPR001828">
    <property type="entry name" value="ANF_lig-bd_rcpt"/>
</dbReference>
<dbReference type="InterPro" id="IPR001320">
    <property type="entry name" value="Iontro_rcpt_C"/>
</dbReference>
<feature type="transmembrane region" description="Helical" evidence="11">
    <location>
        <begin position="618"/>
        <end position="641"/>
    </location>
</feature>
<protein>
    <submittedName>
        <fullName evidence="14">Glutamate receptor 2.7-like protein</fullName>
    </submittedName>
</protein>
<dbReference type="AlphaFoldDB" id="A0A833VEW0"/>
<keyword evidence="6 11" id="KW-0472">Membrane</keyword>
<dbReference type="SUPFAM" id="SSF53850">
    <property type="entry name" value="Periplasmic binding protein-like II"/>
    <property type="match status" value="1"/>
</dbReference>
<feature type="signal peptide" evidence="12">
    <location>
        <begin position="1"/>
        <end position="23"/>
    </location>
</feature>
<keyword evidence="12" id="KW-0732">Signal</keyword>
<evidence type="ECO:0000256" key="5">
    <source>
        <dbReference type="ARBA" id="ARBA00023065"/>
    </source>
</evidence>
<dbReference type="GO" id="GO:0015276">
    <property type="term" value="F:ligand-gated monoatomic ion channel activity"/>
    <property type="evidence" value="ECO:0007669"/>
    <property type="project" value="InterPro"/>
</dbReference>
<dbReference type="EMBL" id="SWLB01000025">
    <property type="protein sequence ID" value="KAF3322034.1"/>
    <property type="molecule type" value="Genomic_DNA"/>
</dbReference>
<keyword evidence="4 11" id="KW-1133">Transmembrane helix</keyword>
<evidence type="ECO:0000256" key="11">
    <source>
        <dbReference type="SAM" id="Phobius"/>
    </source>
</evidence>
<keyword evidence="15" id="KW-1185">Reference proteome</keyword>